<dbReference type="PANTHER" id="PTHR22666">
    <property type="entry name" value="MYB_SANT-LIKE DNA-BINDING DOMAIN-CONTAINING PROTEIN 1"/>
    <property type="match status" value="1"/>
</dbReference>
<dbReference type="InterPro" id="IPR026095">
    <property type="entry name" value="Myb/SANT-like_DNA-bd_dom_prot"/>
</dbReference>
<evidence type="ECO:0000313" key="3">
    <source>
        <dbReference type="RefSeq" id="XP_070855249.1"/>
    </source>
</evidence>
<evidence type="ECO:0000259" key="1">
    <source>
        <dbReference type="Pfam" id="PF13837"/>
    </source>
</evidence>
<dbReference type="RefSeq" id="XP_070855249.1">
    <property type="nucleotide sequence ID" value="XM_070999148.1"/>
</dbReference>
<gene>
    <name evidence="3" type="primary">LOC139354892</name>
</gene>
<sequence>MVTINKCSSIIRELPVAKQMEVLLIDIWQENIEELRGARKNVHIYMEMAQTLMEAGFDVSCKDVRTKIENLTKKYRQEKNKMGPSGGAPSSWQHYELVHSFLGAYRIHNMEQNTLENENTREYFVELLDVGPDDREASTCSGSQDHKSELVEIARERLEEQRGQTEILSRMADSQAKFQPDLLELLRKSTNS</sequence>
<feature type="domain" description="Myb/SANT-like DNA-binding" evidence="1">
    <location>
        <begin position="19"/>
        <end position="100"/>
    </location>
</feature>
<organism evidence="2 3">
    <name type="scientific">Drosophila suzukii</name>
    <name type="common">Spotted-wing drosophila fruit fly</name>
    <dbReference type="NCBI Taxonomy" id="28584"/>
    <lineage>
        <taxon>Eukaryota</taxon>
        <taxon>Metazoa</taxon>
        <taxon>Ecdysozoa</taxon>
        <taxon>Arthropoda</taxon>
        <taxon>Hexapoda</taxon>
        <taxon>Insecta</taxon>
        <taxon>Pterygota</taxon>
        <taxon>Neoptera</taxon>
        <taxon>Endopterygota</taxon>
        <taxon>Diptera</taxon>
        <taxon>Brachycera</taxon>
        <taxon>Muscomorpha</taxon>
        <taxon>Ephydroidea</taxon>
        <taxon>Drosophilidae</taxon>
        <taxon>Drosophila</taxon>
        <taxon>Sophophora</taxon>
    </lineage>
</organism>
<keyword evidence="2" id="KW-1185">Reference proteome</keyword>
<dbReference type="PANTHER" id="PTHR22666:SF3">
    <property type="entry name" value="MYB_SANT-LIKE DNA-BINDING DOMAIN-CONTAINING PROTEIN 1"/>
    <property type="match status" value="1"/>
</dbReference>
<dbReference type="Proteomes" id="UP001652628">
    <property type="component" value="Unplaced"/>
</dbReference>
<reference evidence="3" key="1">
    <citation type="submission" date="2025-08" db="UniProtKB">
        <authorList>
            <consortium name="RefSeq"/>
        </authorList>
    </citation>
    <scope>IDENTIFICATION</scope>
</reference>
<proteinExistence type="predicted"/>
<protein>
    <recommendedName>
        <fullName evidence="1">Myb/SANT-like DNA-binding domain-containing protein</fullName>
    </recommendedName>
</protein>
<dbReference type="InterPro" id="IPR044822">
    <property type="entry name" value="Myb_DNA-bind_4"/>
</dbReference>
<evidence type="ECO:0000313" key="2">
    <source>
        <dbReference type="Proteomes" id="UP001652628"/>
    </source>
</evidence>
<dbReference type="Pfam" id="PF13837">
    <property type="entry name" value="Myb_DNA-bind_4"/>
    <property type="match status" value="1"/>
</dbReference>
<accession>A0ABM4TZ77</accession>
<name>A0ABM4TZ77_DROSZ</name>
<dbReference type="GeneID" id="139354892"/>
<dbReference type="Gene3D" id="1.10.10.60">
    <property type="entry name" value="Homeodomain-like"/>
    <property type="match status" value="1"/>
</dbReference>